<keyword evidence="3" id="KW-1185">Reference proteome</keyword>
<dbReference type="InterPro" id="IPR001173">
    <property type="entry name" value="Glyco_trans_2-like"/>
</dbReference>
<dbReference type="PANTHER" id="PTHR43685:SF2">
    <property type="entry name" value="GLYCOSYLTRANSFERASE 2-LIKE DOMAIN-CONTAINING PROTEIN"/>
    <property type="match status" value="1"/>
</dbReference>
<evidence type="ECO:0000259" key="1">
    <source>
        <dbReference type="Pfam" id="PF00535"/>
    </source>
</evidence>
<feature type="domain" description="Glycosyltransferase 2-like" evidence="1">
    <location>
        <begin position="3"/>
        <end position="120"/>
    </location>
</feature>
<sequence>MFSIIVPSYNRQSELLCLLQSLCEQSLQNFEVIVVDDCSNQPIRIAQSYPFKVSLIRNQHNQGPAQSRNIGAKSAVNNWLLFLDDDDRFVAEKCALLTQHIAQQPQVNFIYHPAICQMVNEGFCYQTKPYQDIQQLTLVNLLTANKIGGMPMLAVKKAFFVALGGLTPELNALEDYEFVLKAVKHKDFRPHFVAEALTLCRFQTQVMSVSKNIANTQQALNYIEQHYVQNKQQQQQFSQNRLAILAYPYLMSLSRRGAKYYYRMAFVQGFKPKMLVIAMIILLSPKLAVNLKRFI</sequence>
<dbReference type="PANTHER" id="PTHR43685">
    <property type="entry name" value="GLYCOSYLTRANSFERASE"/>
    <property type="match status" value="1"/>
</dbReference>
<dbReference type="SUPFAM" id="SSF53448">
    <property type="entry name" value="Nucleotide-diphospho-sugar transferases"/>
    <property type="match status" value="1"/>
</dbReference>
<reference evidence="2" key="1">
    <citation type="submission" date="2016-03" db="EMBL/GenBank/DDBJ databases">
        <title>Co-evolution between Pasteurellaceae and their hosts.</title>
        <authorList>
            <person name="Hansen M.J."/>
            <person name="Bojesen A.M."/>
            <person name="Planet P."/>
        </authorList>
    </citation>
    <scope>NUCLEOTIDE SEQUENCE</scope>
    <source>
        <strain evidence="2">146/S8/89</strain>
    </source>
</reference>
<name>A0A9X4PDF8_9PAST</name>
<protein>
    <submittedName>
        <fullName evidence="2">Glycosyltransferase</fullName>
    </submittedName>
</protein>
<dbReference type="AlphaFoldDB" id="A0A9X4PDF8"/>
<organism evidence="2 3">
    <name type="scientific">Volucribacter amazonae</name>
    <dbReference type="NCBI Taxonomy" id="256731"/>
    <lineage>
        <taxon>Bacteria</taxon>
        <taxon>Pseudomonadati</taxon>
        <taxon>Pseudomonadota</taxon>
        <taxon>Gammaproteobacteria</taxon>
        <taxon>Pasteurellales</taxon>
        <taxon>Pasteurellaceae</taxon>
        <taxon>Volucribacter</taxon>
    </lineage>
</organism>
<proteinExistence type="predicted"/>
<dbReference type="Pfam" id="PF00535">
    <property type="entry name" value="Glycos_transf_2"/>
    <property type="match status" value="1"/>
</dbReference>
<dbReference type="EMBL" id="LWID01000001">
    <property type="protein sequence ID" value="MDG6896132.1"/>
    <property type="molecule type" value="Genomic_DNA"/>
</dbReference>
<evidence type="ECO:0000313" key="3">
    <source>
        <dbReference type="Proteomes" id="UP001155500"/>
    </source>
</evidence>
<dbReference type="CDD" id="cd00761">
    <property type="entry name" value="Glyco_tranf_GTA_type"/>
    <property type="match status" value="1"/>
</dbReference>
<dbReference type="RefSeq" id="WP_279573491.1">
    <property type="nucleotide sequence ID" value="NZ_LWID01000001.1"/>
</dbReference>
<evidence type="ECO:0000313" key="2">
    <source>
        <dbReference type="EMBL" id="MDG6896132.1"/>
    </source>
</evidence>
<comment type="caution">
    <text evidence="2">The sequence shown here is derived from an EMBL/GenBank/DDBJ whole genome shotgun (WGS) entry which is preliminary data.</text>
</comment>
<gene>
    <name evidence="2" type="ORF">A6A20_10980</name>
</gene>
<dbReference type="Gene3D" id="3.90.550.10">
    <property type="entry name" value="Spore Coat Polysaccharide Biosynthesis Protein SpsA, Chain A"/>
    <property type="match status" value="1"/>
</dbReference>
<dbReference type="InterPro" id="IPR050834">
    <property type="entry name" value="Glycosyltransf_2"/>
</dbReference>
<accession>A0A9X4PDF8</accession>
<dbReference type="InterPro" id="IPR029044">
    <property type="entry name" value="Nucleotide-diphossugar_trans"/>
</dbReference>
<dbReference type="Proteomes" id="UP001155500">
    <property type="component" value="Unassembled WGS sequence"/>
</dbReference>